<sequence length="122" mass="13026">MASRVFGNGCRRLMAAAKTSVASSAGASKGAGGAKKPAVARGILKPQPVSPSLGQFLGASEASRTEAVKKIWDYVKSHNLQNPENKREIFCDEKLKMIFEGKDTVGFTEIAKLLSKHFSKSA</sequence>
<accession>A0AAV1CHN6</accession>
<dbReference type="Pfam" id="PF02201">
    <property type="entry name" value="SWIB"/>
    <property type="match status" value="1"/>
</dbReference>
<feature type="domain" description="DM2" evidence="1">
    <location>
        <begin position="42"/>
        <end position="120"/>
    </location>
</feature>
<name>A0AAV1CHN6_OLDCO</name>
<keyword evidence="3" id="KW-1185">Reference proteome</keyword>
<proteinExistence type="predicted"/>
<dbReference type="SMART" id="SM00151">
    <property type="entry name" value="SWIB"/>
    <property type="match status" value="1"/>
</dbReference>
<dbReference type="InterPro" id="IPR003121">
    <property type="entry name" value="SWIB_MDM2_domain"/>
</dbReference>
<gene>
    <name evidence="2" type="ORF">OLC1_LOCUS6057</name>
</gene>
<dbReference type="SUPFAM" id="SSF47592">
    <property type="entry name" value="SWIB/MDM2 domain"/>
    <property type="match status" value="1"/>
</dbReference>
<dbReference type="CDD" id="cd10567">
    <property type="entry name" value="SWIB-MDM2_like"/>
    <property type="match status" value="1"/>
</dbReference>
<dbReference type="EMBL" id="OX459119">
    <property type="protein sequence ID" value="CAI9094990.1"/>
    <property type="molecule type" value="Genomic_DNA"/>
</dbReference>
<evidence type="ECO:0000313" key="2">
    <source>
        <dbReference type="EMBL" id="CAI9094990.1"/>
    </source>
</evidence>
<dbReference type="InterPro" id="IPR019835">
    <property type="entry name" value="SWIB_domain"/>
</dbReference>
<reference evidence="2" key="1">
    <citation type="submission" date="2023-03" db="EMBL/GenBank/DDBJ databases">
        <authorList>
            <person name="Julca I."/>
        </authorList>
    </citation>
    <scope>NUCLEOTIDE SEQUENCE</scope>
</reference>
<dbReference type="PANTHER" id="PTHR13844">
    <property type="entry name" value="SWI/SNF-RELATED MATRIX-ASSOCIATED ACTIN-DEPENDENT REGULATOR OF CHROMATIN SUBFAMILY D"/>
    <property type="match status" value="1"/>
</dbReference>
<protein>
    <submittedName>
        <fullName evidence="2">OLC1v1030839C1</fullName>
    </submittedName>
</protein>
<dbReference type="Gene3D" id="1.10.245.10">
    <property type="entry name" value="SWIB/MDM2 domain"/>
    <property type="match status" value="1"/>
</dbReference>
<dbReference type="AlphaFoldDB" id="A0AAV1CHN6"/>
<dbReference type="Proteomes" id="UP001161247">
    <property type="component" value="Chromosome 2"/>
</dbReference>
<evidence type="ECO:0000259" key="1">
    <source>
        <dbReference type="PROSITE" id="PS51925"/>
    </source>
</evidence>
<dbReference type="InterPro" id="IPR036885">
    <property type="entry name" value="SWIB_MDM2_dom_sf"/>
</dbReference>
<evidence type="ECO:0000313" key="3">
    <source>
        <dbReference type="Proteomes" id="UP001161247"/>
    </source>
</evidence>
<organism evidence="2 3">
    <name type="scientific">Oldenlandia corymbosa var. corymbosa</name>
    <dbReference type="NCBI Taxonomy" id="529605"/>
    <lineage>
        <taxon>Eukaryota</taxon>
        <taxon>Viridiplantae</taxon>
        <taxon>Streptophyta</taxon>
        <taxon>Embryophyta</taxon>
        <taxon>Tracheophyta</taxon>
        <taxon>Spermatophyta</taxon>
        <taxon>Magnoliopsida</taxon>
        <taxon>eudicotyledons</taxon>
        <taxon>Gunneridae</taxon>
        <taxon>Pentapetalae</taxon>
        <taxon>asterids</taxon>
        <taxon>lamiids</taxon>
        <taxon>Gentianales</taxon>
        <taxon>Rubiaceae</taxon>
        <taxon>Rubioideae</taxon>
        <taxon>Spermacoceae</taxon>
        <taxon>Hedyotis-Oldenlandia complex</taxon>
        <taxon>Oldenlandia</taxon>
    </lineage>
</organism>
<dbReference type="PROSITE" id="PS51925">
    <property type="entry name" value="SWIB_MDM2"/>
    <property type="match status" value="1"/>
</dbReference>